<gene>
    <name evidence="2" type="ORF">TPSB3V08_LOCUS3555</name>
</gene>
<protein>
    <submittedName>
        <fullName evidence="2">Uncharacterized protein</fullName>
    </submittedName>
</protein>
<evidence type="ECO:0000313" key="2">
    <source>
        <dbReference type="EMBL" id="CAD7402390.1"/>
    </source>
</evidence>
<dbReference type="EMBL" id="OD001559">
    <property type="protein sequence ID" value="CAD7402390.1"/>
    <property type="molecule type" value="Genomic_DNA"/>
</dbReference>
<reference evidence="2" key="1">
    <citation type="submission" date="2020-11" db="EMBL/GenBank/DDBJ databases">
        <authorList>
            <person name="Tran Van P."/>
        </authorList>
    </citation>
    <scope>NUCLEOTIDE SEQUENCE</scope>
</reference>
<feature type="coiled-coil region" evidence="1">
    <location>
        <begin position="386"/>
        <end position="419"/>
    </location>
</feature>
<accession>A0A7R9CTT5</accession>
<evidence type="ECO:0000256" key="1">
    <source>
        <dbReference type="SAM" id="Coils"/>
    </source>
</evidence>
<organism evidence="2">
    <name type="scientific">Timema poppense</name>
    <name type="common">Walking stick</name>
    <dbReference type="NCBI Taxonomy" id="170557"/>
    <lineage>
        <taxon>Eukaryota</taxon>
        <taxon>Metazoa</taxon>
        <taxon>Ecdysozoa</taxon>
        <taxon>Arthropoda</taxon>
        <taxon>Hexapoda</taxon>
        <taxon>Insecta</taxon>
        <taxon>Pterygota</taxon>
        <taxon>Neoptera</taxon>
        <taxon>Polyneoptera</taxon>
        <taxon>Phasmatodea</taxon>
        <taxon>Timematodea</taxon>
        <taxon>Timematoidea</taxon>
        <taxon>Timematidae</taxon>
        <taxon>Timema</taxon>
    </lineage>
</organism>
<dbReference type="PANTHER" id="PTHR34649:SF1">
    <property type="entry name" value="CILIA- AND FLAGELLA-ASSOCIATED PROTEIN 99"/>
    <property type="match status" value="1"/>
</dbReference>
<name>A0A7R9CTT5_TIMPO</name>
<dbReference type="InterPro" id="IPR039341">
    <property type="entry name" value="CFAP99"/>
</dbReference>
<keyword evidence="1" id="KW-0175">Coiled coil</keyword>
<sequence length="457" mass="53151">MGVRARCVSELFLRVTRAGDFLSHLAKTYYSLTSRRRRVDDGCVAAARTINSLKEEDVTCRLASNGNATLERAVEKTGKSVFDWRGRKASLWKRRACSGKDWKVLILYLVLFHLNKESLRVMKDLLQNVHLALSCSILSFLCQQDALCLVARAGCKVFDIDYVREKIIAPLEENLDVIKDLRQALKKDVLEKTRLEKRAPTVPQEMQVLARQGRPYQESLPAQAIPHTTKMAHKPATERRLVAERARNRRRSQRLLEEALDHCPQSALGGKSDKYWDTLRRVLEEREPHPPVSKRPPLYLKKAPLPVRHNAAAILREGAKFLRDQDEEIKRWEALATGSCDAQRVERLAVELHRQREAEDLEAVEMKHLKGLLTREEALLARQHLLQANRNRRVKYQQEVRDDEEKKELERKLERWRQKEEERIRCQMDKCHKIKEGAREAVADLFNKRHRDGEYCS</sequence>
<proteinExistence type="predicted"/>
<dbReference type="PANTHER" id="PTHR34649">
    <property type="entry name" value="CILIA- AND FLAGELLA-ASSOCIATED PROTEIN 99"/>
    <property type="match status" value="1"/>
</dbReference>
<dbReference type="AlphaFoldDB" id="A0A7R9CTT5"/>